<sequence length="128" mass="13665" precursor="true">MRAGCELKRFASGLTLAMAVAITSIHVSHAGSGKTLELGRETPVLTLFCVHADAAITLMGRLVKGESLLPSDFGSSCTVFAERVLVEKVHSRQEDPTGRIWTLASVQLPGERVGYILTTLEVSIGVEV</sequence>
<dbReference type="KEGG" id="mes:Meso_3055"/>
<name>Q11DU8_CHESB</name>
<organism evidence="1">
    <name type="scientific">Chelativorans sp. (strain BNC1)</name>
    <dbReference type="NCBI Taxonomy" id="266779"/>
    <lineage>
        <taxon>Bacteria</taxon>
        <taxon>Pseudomonadati</taxon>
        <taxon>Pseudomonadota</taxon>
        <taxon>Alphaproteobacteria</taxon>
        <taxon>Hyphomicrobiales</taxon>
        <taxon>Phyllobacteriaceae</taxon>
        <taxon>Chelativorans</taxon>
    </lineage>
</organism>
<reference evidence="1" key="1">
    <citation type="submission" date="2006-06" db="EMBL/GenBank/DDBJ databases">
        <title>Complete sequence of chromosome of Chelativorans sp. BNC1.</title>
        <authorList>
            <consortium name="US DOE Joint Genome Institute"/>
            <person name="Copeland A."/>
            <person name="Lucas S."/>
            <person name="Lapidus A."/>
            <person name="Barry K."/>
            <person name="Detter J.C."/>
            <person name="Glavina del Rio T."/>
            <person name="Hammon N."/>
            <person name="Israni S."/>
            <person name="Dalin E."/>
            <person name="Tice H."/>
            <person name="Pitluck S."/>
            <person name="Chertkov O."/>
            <person name="Brettin T."/>
            <person name="Bruce D."/>
            <person name="Han C."/>
            <person name="Tapia R."/>
            <person name="Gilna P."/>
            <person name="Schmutz J."/>
            <person name="Larimer F."/>
            <person name="Land M."/>
            <person name="Hauser L."/>
            <person name="Kyrpides N."/>
            <person name="Mikhailova N."/>
            <person name="Richardson P."/>
        </authorList>
    </citation>
    <scope>NUCLEOTIDE SEQUENCE</scope>
    <source>
        <strain evidence="1">BNC1</strain>
    </source>
</reference>
<dbReference type="EMBL" id="CP000390">
    <property type="protein sequence ID" value="ABG64427.1"/>
    <property type="molecule type" value="Genomic_DNA"/>
</dbReference>
<dbReference type="HOGENOM" id="CLU_1955688_0_0_5"/>
<gene>
    <name evidence="1" type="ordered locus">Meso_3055</name>
</gene>
<protein>
    <submittedName>
        <fullName evidence="1">Uncharacterized protein</fullName>
    </submittedName>
</protein>
<dbReference type="OrthoDB" id="9870298at2"/>
<proteinExistence type="predicted"/>
<evidence type="ECO:0000313" key="1">
    <source>
        <dbReference type="EMBL" id="ABG64427.1"/>
    </source>
</evidence>
<accession>Q11DU8</accession>
<dbReference type="AlphaFoldDB" id="Q11DU8"/>